<dbReference type="InterPro" id="IPR007712">
    <property type="entry name" value="RelE/ParE_toxin"/>
</dbReference>
<dbReference type="Proteomes" id="UP001246576">
    <property type="component" value="Unassembled WGS sequence"/>
</dbReference>
<dbReference type="Pfam" id="PF05016">
    <property type="entry name" value="ParE_toxin"/>
    <property type="match status" value="1"/>
</dbReference>
<comment type="caution">
    <text evidence="2">The sequence shown here is derived from an EMBL/GenBank/DDBJ whole genome shotgun (WGS) entry which is preliminary data.</text>
</comment>
<dbReference type="Gene3D" id="3.30.2310.20">
    <property type="entry name" value="RelE-like"/>
    <property type="match status" value="1"/>
</dbReference>
<evidence type="ECO:0000313" key="3">
    <source>
        <dbReference type="Proteomes" id="UP001246576"/>
    </source>
</evidence>
<dbReference type="RefSeq" id="WP_209569710.1">
    <property type="nucleotide sequence ID" value="NZ_JAVLSJ010000002.1"/>
</dbReference>
<accession>A0ABU2EHS6</accession>
<dbReference type="InterPro" id="IPR052747">
    <property type="entry name" value="TA_system_RelE_toxin"/>
</dbReference>
<dbReference type="EMBL" id="JAVLSJ010000002">
    <property type="protein sequence ID" value="MDR9847689.1"/>
    <property type="molecule type" value="Genomic_DNA"/>
</dbReference>
<dbReference type="SUPFAM" id="SSF143011">
    <property type="entry name" value="RelE-like"/>
    <property type="match status" value="1"/>
</dbReference>
<sequence>MNVITWTPRAAKQLRKLDAHIRTPIYSAIQELVEMPGCHNVKRLMNHEYGYRLRVGQYRVLFDWTVEIRIVEIQEVRKRDERTY</sequence>
<proteinExistence type="predicted"/>
<reference evidence="2" key="1">
    <citation type="submission" date="2023-09" db="EMBL/GenBank/DDBJ databases">
        <title>Description of first Herbaspirillum huttiense subsp. nephrolepsisexaltata and Herbaspirillum huttiense subsp. lycopersicon.</title>
        <authorList>
            <person name="Poudel M."/>
            <person name="Sharma A."/>
            <person name="Goss E."/>
            <person name="Tapia J.H."/>
            <person name="Harmon C.M."/>
            <person name="Jones J.B."/>
        </authorList>
    </citation>
    <scope>NUCLEOTIDE SEQUENCE</scope>
    <source>
        <strain evidence="2">SE1</strain>
    </source>
</reference>
<name>A0ABU2EHS6_9BURK</name>
<dbReference type="PANTHER" id="PTHR38813:SF1">
    <property type="entry name" value="TOXIN RELE1-RELATED"/>
    <property type="match status" value="1"/>
</dbReference>
<dbReference type="InterPro" id="IPR035093">
    <property type="entry name" value="RelE/ParE_toxin_dom_sf"/>
</dbReference>
<dbReference type="PANTHER" id="PTHR38813">
    <property type="match status" value="1"/>
</dbReference>
<keyword evidence="3" id="KW-1185">Reference proteome</keyword>
<evidence type="ECO:0000313" key="2">
    <source>
        <dbReference type="EMBL" id="MDR9847689.1"/>
    </source>
</evidence>
<evidence type="ECO:0000256" key="1">
    <source>
        <dbReference type="ARBA" id="ARBA00022649"/>
    </source>
</evidence>
<gene>
    <name evidence="2" type="ORF">RI048_05630</name>
</gene>
<protein>
    <submittedName>
        <fullName evidence="2">Type II toxin-antitoxin system RelE/ParE family toxin</fullName>
    </submittedName>
</protein>
<keyword evidence="1" id="KW-1277">Toxin-antitoxin system</keyword>
<organism evidence="2 3">
    <name type="scientific">Herbaspirillum huttiense subsp. lycopersici</name>
    <dbReference type="NCBI Taxonomy" id="3074428"/>
    <lineage>
        <taxon>Bacteria</taxon>
        <taxon>Pseudomonadati</taxon>
        <taxon>Pseudomonadota</taxon>
        <taxon>Betaproteobacteria</taxon>
        <taxon>Burkholderiales</taxon>
        <taxon>Oxalobacteraceae</taxon>
        <taxon>Herbaspirillum</taxon>
    </lineage>
</organism>